<dbReference type="InterPro" id="IPR043325">
    <property type="entry name" value="LTSS"/>
</dbReference>
<dbReference type="FunFam" id="1.10.110.10:FF:000001">
    <property type="entry name" value="Bifunctional inhibitor/lipid-transfer protein/seed storage 2S albumin superfamily protein"/>
    <property type="match status" value="1"/>
</dbReference>
<dbReference type="InterPro" id="IPR016140">
    <property type="entry name" value="Bifunc_inhib/LTP/seed_store"/>
</dbReference>
<keyword evidence="8" id="KW-0449">Lipoprotein</keyword>
<dbReference type="Proteomes" id="UP001280121">
    <property type="component" value="Unassembled WGS sequence"/>
</dbReference>
<evidence type="ECO:0000256" key="3">
    <source>
        <dbReference type="ARBA" id="ARBA00022475"/>
    </source>
</evidence>
<feature type="signal peptide" evidence="10">
    <location>
        <begin position="1"/>
        <end position="25"/>
    </location>
</feature>
<dbReference type="SUPFAM" id="SSF47699">
    <property type="entry name" value="Bifunctional inhibitor/lipid-transfer protein/seed storage 2S albumin"/>
    <property type="match status" value="1"/>
</dbReference>
<feature type="compositionally biased region" description="Low complexity" evidence="9">
    <location>
        <begin position="112"/>
        <end position="132"/>
    </location>
</feature>
<reference evidence="12" key="1">
    <citation type="journal article" date="2023" name="Plant J.">
        <title>Genome sequences and population genomics provide insights into the demographic history, inbreeding, and mutation load of two 'living fossil' tree species of Dipteronia.</title>
        <authorList>
            <person name="Feng Y."/>
            <person name="Comes H.P."/>
            <person name="Chen J."/>
            <person name="Zhu S."/>
            <person name="Lu R."/>
            <person name="Zhang X."/>
            <person name="Li P."/>
            <person name="Qiu J."/>
            <person name="Olsen K.M."/>
            <person name="Qiu Y."/>
        </authorList>
    </citation>
    <scope>NUCLEOTIDE SEQUENCE</scope>
    <source>
        <strain evidence="12">KIB01</strain>
    </source>
</reference>
<evidence type="ECO:0000256" key="7">
    <source>
        <dbReference type="ARBA" id="ARBA00023180"/>
    </source>
</evidence>
<gene>
    <name evidence="12" type="ORF">Ddye_015866</name>
</gene>
<dbReference type="SMART" id="SM00499">
    <property type="entry name" value="AAI"/>
    <property type="match status" value="1"/>
</dbReference>
<feature type="domain" description="Bifunctional inhibitor/plant lipid transfer protein/seed storage helical" evidence="11">
    <location>
        <begin position="31"/>
        <end position="108"/>
    </location>
</feature>
<feature type="region of interest" description="Disordered" evidence="9">
    <location>
        <begin position="112"/>
        <end position="149"/>
    </location>
</feature>
<organism evidence="12 13">
    <name type="scientific">Dipteronia dyeriana</name>
    <dbReference type="NCBI Taxonomy" id="168575"/>
    <lineage>
        <taxon>Eukaryota</taxon>
        <taxon>Viridiplantae</taxon>
        <taxon>Streptophyta</taxon>
        <taxon>Embryophyta</taxon>
        <taxon>Tracheophyta</taxon>
        <taxon>Spermatophyta</taxon>
        <taxon>Magnoliopsida</taxon>
        <taxon>eudicotyledons</taxon>
        <taxon>Gunneridae</taxon>
        <taxon>Pentapetalae</taxon>
        <taxon>rosids</taxon>
        <taxon>malvids</taxon>
        <taxon>Sapindales</taxon>
        <taxon>Sapindaceae</taxon>
        <taxon>Hippocastanoideae</taxon>
        <taxon>Acereae</taxon>
        <taxon>Dipteronia</taxon>
    </lineage>
</organism>
<dbReference type="GO" id="GO:0006869">
    <property type="term" value="P:lipid transport"/>
    <property type="evidence" value="ECO:0007669"/>
    <property type="project" value="InterPro"/>
</dbReference>
<evidence type="ECO:0000259" key="11">
    <source>
        <dbReference type="SMART" id="SM00499"/>
    </source>
</evidence>
<accession>A0AAD9WZQ0</accession>
<dbReference type="PRINTS" id="PR00382">
    <property type="entry name" value="LIPIDTRNSFER"/>
</dbReference>
<name>A0AAD9WZQ0_9ROSI</name>
<dbReference type="GO" id="GO:0005886">
    <property type="term" value="C:plasma membrane"/>
    <property type="evidence" value="ECO:0007669"/>
    <property type="project" value="UniProtKB-SubCell"/>
</dbReference>
<feature type="chain" id="PRO_5042223715" description="Bifunctional inhibitor/plant lipid transfer protein/seed storage helical domain-containing protein" evidence="10">
    <location>
        <begin position="26"/>
        <end position="178"/>
    </location>
</feature>
<dbReference type="CDD" id="cd00010">
    <property type="entry name" value="AAI_LTSS"/>
    <property type="match status" value="1"/>
</dbReference>
<keyword evidence="13" id="KW-1185">Reference proteome</keyword>
<evidence type="ECO:0000313" key="13">
    <source>
        <dbReference type="Proteomes" id="UP001280121"/>
    </source>
</evidence>
<evidence type="ECO:0000256" key="1">
    <source>
        <dbReference type="ARBA" id="ARBA00004609"/>
    </source>
</evidence>
<evidence type="ECO:0000256" key="8">
    <source>
        <dbReference type="ARBA" id="ARBA00023288"/>
    </source>
</evidence>
<keyword evidence="7" id="KW-0325">Glycoprotein</keyword>
<dbReference type="AlphaFoldDB" id="A0AAD9WZQ0"/>
<comment type="similarity">
    <text evidence="2">Belongs to the plant LTP family.</text>
</comment>
<dbReference type="GO" id="GO:0008289">
    <property type="term" value="F:lipid binding"/>
    <property type="evidence" value="ECO:0007669"/>
    <property type="project" value="InterPro"/>
</dbReference>
<evidence type="ECO:0000256" key="5">
    <source>
        <dbReference type="ARBA" id="ARBA00022729"/>
    </source>
</evidence>
<dbReference type="PANTHER" id="PTHR33044">
    <property type="entry name" value="BIFUNCTIONAL INHIBITOR/LIPID-TRANSFER PROTEIN/SEED STORAGE 2S ALBUMIN SUPERFAMILY PROTEIN-RELATED"/>
    <property type="match status" value="1"/>
</dbReference>
<evidence type="ECO:0000256" key="9">
    <source>
        <dbReference type="SAM" id="MobiDB-lite"/>
    </source>
</evidence>
<feature type="compositionally biased region" description="Polar residues" evidence="9">
    <location>
        <begin position="133"/>
        <end position="149"/>
    </location>
</feature>
<protein>
    <recommendedName>
        <fullName evidence="11">Bifunctional inhibitor/plant lipid transfer protein/seed storage helical domain-containing protein</fullName>
    </recommendedName>
</protein>
<dbReference type="InterPro" id="IPR036312">
    <property type="entry name" value="Bifun_inhib/LTP/seed_sf"/>
</dbReference>
<evidence type="ECO:0000256" key="4">
    <source>
        <dbReference type="ARBA" id="ARBA00022622"/>
    </source>
</evidence>
<comment type="caution">
    <text evidence="12">The sequence shown here is derived from an EMBL/GenBank/DDBJ whole genome shotgun (WGS) entry which is preliminary data.</text>
</comment>
<proteinExistence type="inferred from homology"/>
<keyword evidence="3" id="KW-1003">Cell membrane</keyword>
<keyword evidence="4" id="KW-0336">GPI-anchor</keyword>
<keyword evidence="5 10" id="KW-0732">Signal</keyword>
<evidence type="ECO:0000256" key="6">
    <source>
        <dbReference type="ARBA" id="ARBA00023157"/>
    </source>
</evidence>
<comment type="subcellular location">
    <subcellularLocation>
        <location evidence="1">Cell membrane</location>
        <topology evidence="1">Lipid-anchor</topology>
        <topology evidence="1">GPI-anchor</topology>
    </subcellularLocation>
</comment>
<keyword evidence="4" id="KW-0472">Membrane</keyword>
<sequence>MASRGIEMSLVLALVVVMLCGGTMAQAQQGCTNALSSLAPCLNYITGNSSNPSSSCCSKLGDVVQSSPQCVCSALNGVVPSLGININQTLALSLPGACQVQTPSINQCKAASGPTTSAATPADTPSASTVPSDSGTGSKTIPTTGENGTSDGSFVRAPLHLIHLLIFIVSCASTLTKF</sequence>
<dbReference type="GO" id="GO:0098552">
    <property type="term" value="C:side of membrane"/>
    <property type="evidence" value="ECO:0007669"/>
    <property type="project" value="UniProtKB-KW"/>
</dbReference>
<dbReference type="Pfam" id="PF14368">
    <property type="entry name" value="LTP_2"/>
    <property type="match status" value="1"/>
</dbReference>
<dbReference type="Gene3D" id="1.10.110.10">
    <property type="entry name" value="Plant lipid-transfer and hydrophobic proteins"/>
    <property type="match status" value="1"/>
</dbReference>
<evidence type="ECO:0000256" key="2">
    <source>
        <dbReference type="ARBA" id="ARBA00009748"/>
    </source>
</evidence>
<dbReference type="EMBL" id="JANJYI010000005">
    <property type="protein sequence ID" value="KAK2648377.1"/>
    <property type="molecule type" value="Genomic_DNA"/>
</dbReference>
<evidence type="ECO:0000313" key="12">
    <source>
        <dbReference type="EMBL" id="KAK2648377.1"/>
    </source>
</evidence>
<dbReference type="InterPro" id="IPR000528">
    <property type="entry name" value="Plant_nsLTP"/>
</dbReference>
<evidence type="ECO:0000256" key="10">
    <source>
        <dbReference type="SAM" id="SignalP"/>
    </source>
</evidence>
<keyword evidence="6" id="KW-1015">Disulfide bond</keyword>